<evidence type="ECO:0000256" key="4">
    <source>
        <dbReference type="ARBA" id="ARBA00022679"/>
    </source>
</evidence>
<keyword evidence="5" id="KW-0548">Nucleotidyltransferase</keyword>
<keyword evidence="12" id="KW-1185">Reference proteome</keyword>
<keyword evidence="6" id="KW-0520">NAD</keyword>
<feature type="domain" description="PARP catalytic" evidence="9">
    <location>
        <begin position="172"/>
        <end position="271"/>
    </location>
</feature>
<dbReference type="InterPro" id="IPR036616">
    <property type="entry name" value="Poly(ADP-ribose)pol_reg_dom_sf"/>
</dbReference>
<dbReference type="GO" id="GO:0005730">
    <property type="term" value="C:nucleolus"/>
    <property type="evidence" value="ECO:0007669"/>
    <property type="project" value="TreeGrafter"/>
</dbReference>
<dbReference type="SUPFAM" id="SSF47587">
    <property type="entry name" value="Domain of poly(ADP-ribose) polymerase"/>
    <property type="match status" value="2"/>
</dbReference>
<dbReference type="SMART" id="SM00773">
    <property type="entry name" value="WGR"/>
    <property type="match status" value="1"/>
</dbReference>
<reference evidence="11 12" key="1">
    <citation type="submission" date="2018-11" db="EMBL/GenBank/DDBJ databases">
        <authorList>
            <consortium name="Pathogen Informatics"/>
        </authorList>
    </citation>
    <scope>NUCLEOTIDE SEQUENCE [LARGE SCALE GENOMIC DNA]</scope>
</reference>
<dbReference type="InterPro" id="IPR012317">
    <property type="entry name" value="Poly(ADP-ribose)pol_cat_dom"/>
</dbReference>
<evidence type="ECO:0000256" key="5">
    <source>
        <dbReference type="ARBA" id="ARBA00022695"/>
    </source>
</evidence>
<dbReference type="GO" id="GO:0003950">
    <property type="term" value="F:NAD+ poly-ADP-ribosyltransferase activity"/>
    <property type="evidence" value="ECO:0007669"/>
    <property type="project" value="UniProtKB-EC"/>
</dbReference>
<evidence type="ECO:0000313" key="12">
    <source>
        <dbReference type="Proteomes" id="UP000271098"/>
    </source>
</evidence>
<gene>
    <name evidence="11" type="ORF">GPUH_LOCUS19134</name>
</gene>
<dbReference type="Pfam" id="PF02877">
    <property type="entry name" value="PARP_reg"/>
    <property type="match status" value="2"/>
</dbReference>
<dbReference type="InterPro" id="IPR008893">
    <property type="entry name" value="WGR_domain"/>
</dbReference>
<dbReference type="PROSITE" id="PS51059">
    <property type="entry name" value="PARP_CATALYTIC"/>
    <property type="match status" value="1"/>
</dbReference>
<keyword evidence="4" id="KW-0808">Transferase</keyword>
<dbReference type="GO" id="GO:0016779">
    <property type="term" value="F:nucleotidyltransferase activity"/>
    <property type="evidence" value="ECO:0007669"/>
    <property type="project" value="UniProtKB-KW"/>
</dbReference>
<dbReference type="GO" id="GO:0006302">
    <property type="term" value="P:double-strand break repair"/>
    <property type="evidence" value="ECO:0007669"/>
    <property type="project" value="TreeGrafter"/>
</dbReference>
<evidence type="ECO:0000256" key="1">
    <source>
        <dbReference type="ARBA" id="ARBA00004123"/>
    </source>
</evidence>
<protein>
    <recommendedName>
        <fullName evidence="2">NAD(+) ADP-ribosyltransferase</fullName>
        <ecNumber evidence="2">2.4.2.30</ecNumber>
    </recommendedName>
</protein>
<dbReference type="PANTHER" id="PTHR10459">
    <property type="entry name" value="DNA LIGASE"/>
    <property type="match status" value="1"/>
</dbReference>
<dbReference type="PANTHER" id="PTHR10459:SF60">
    <property type="entry name" value="POLY [ADP-RIBOSE] POLYMERASE 2"/>
    <property type="match status" value="1"/>
</dbReference>
<evidence type="ECO:0000259" key="9">
    <source>
        <dbReference type="PROSITE" id="PS51059"/>
    </source>
</evidence>
<evidence type="ECO:0000256" key="6">
    <source>
        <dbReference type="ARBA" id="ARBA00023027"/>
    </source>
</evidence>
<organism evidence="11 12">
    <name type="scientific">Gongylonema pulchrum</name>
    <dbReference type="NCBI Taxonomy" id="637853"/>
    <lineage>
        <taxon>Eukaryota</taxon>
        <taxon>Metazoa</taxon>
        <taxon>Ecdysozoa</taxon>
        <taxon>Nematoda</taxon>
        <taxon>Chromadorea</taxon>
        <taxon>Rhabditida</taxon>
        <taxon>Spirurina</taxon>
        <taxon>Spiruromorpha</taxon>
        <taxon>Spiruroidea</taxon>
        <taxon>Gongylonematidae</taxon>
        <taxon>Gongylonema</taxon>
    </lineage>
</organism>
<evidence type="ECO:0000256" key="2">
    <source>
        <dbReference type="ARBA" id="ARBA00012020"/>
    </source>
</evidence>
<dbReference type="Pfam" id="PF05406">
    <property type="entry name" value="WGR"/>
    <property type="match status" value="1"/>
</dbReference>
<evidence type="ECO:0000256" key="3">
    <source>
        <dbReference type="ARBA" id="ARBA00022676"/>
    </source>
</evidence>
<dbReference type="Gene3D" id="1.20.142.10">
    <property type="entry name" value="Poly(ADP-ribose) polymerase, regulatory domain"/>
    <property type="match status" value="2"/>
</dbReference>
<keyword evidence="7" id="KW-0539">Nucleus</keyword>
<evidence type="ECO:0000256" key="7">
    <source>
        <dbReference type="ARBA" id="ARBA00023242"/>
    </source>
</evidence>
<dbReference type="InterPro" id="IPR050800">
    <property type="entry name" value="ARTD/PARP"/>
</dbReference>
<dbReference type="EC" id="2.4.2.30" evidence="2"/>
<dbReference type="EMBL" id="UYRT01087977">
    <property type="protein sequence ID" value="VDN33206.1"/>
    <property type="molecule type" value="Genomic_DNA"/>
</dbReference>
<accession>A0A3P7QQ76</accession>
<dbReference type="SUPFAM" id="SSF56399">
    <property type="entry name" value="ADP-ribosylation"/>
    <property type="match status" value="1"/>
</dbReference>
<dbReference type="PROSITE" id="PS51977">
    <property type="entry name" value="WGR"/>
    <property type="match status" value="1"/>
</dbReference>
<evidence type="ECO:0000259" key="10">
    <source>
        <dbReference type="PROSITE" id="PS51977"/>
    </source>
</evidence>
<dbReference type="OrthoDB" id="429950at2759"/>
<dbReference type="GO" id="GO:1990404">
    <property type="term" value="F:NAD+-protein mono-ADP-ribosyltransferase activity"/>
    <property type="evidence" value="ECO:0007669"/>
    <property type="project" value="TreeGrafter"/>
</dbReference>
<keyword evidence="3" id="KW-0328">Glycosyltransferase</keyword>
<dbReference type="Proteomes" id="UP000271098">
    <property type="component" value="Unassembled WGS sequence"/>
</dbReference>
<dbReference type="Gene3D" id="3.90.228.10">
    <property type="match status" value="1"/>
</dbReference>
<dbReference type="SUPFAM" id="SSF142921">
    <property type="entry name" value="WGR domain-like"/>
    <property type="match status" value="1"/>
</dbReference>
<comment type="subcellular location">
    <subcellularLocation>
        <location evidence="1">Nucleus</location>
    </subcellularLocation>
</comment>
<comment type="catalytic activity">
    <reaction evidence="8">
        <text>NAD(+) + (ADP-D-ribosyl)n-acceptor = nicotinamide + (ADP-D-ribosyl)n+1-acceptor + H(+).</text>
        <dbReference type="EC" id="2.4.2.30"/>
    </reaction>
</comment>
<proteinExistence type="predicted"/>
<name>A0A3P7QQ76_9BILA</name>
<feature type="domain" description="WGR" evidence="10">
    <location>
        <begin position="1"/>
        <end position="65"/>
    </location>
</feature>
<evidence type="ECO:0000256" key="8">
    <source>
        <dbReference type="ARBA" id="ARBA00033987"/>
    </source>
</evidence>
<evidence type="ECO:0000313" key="11">
    <source>
        <dbReference type="EMBL" id="VDN33206.1"/>
    </source>
</evidence>
<dbReference type="InterPro" id="IPR036930">
    <property type="entry name" value="WGR_dom_sf"/>
</dbReference>
<dbReference type="InterPro" id="IPR004102">
    <property type="entry name" value="Poly(ADP-ribose)pol_reg_dom"/>
</dbReference>
<sequence length="271" mass="31808">MESDTEERYWVWFRWGRVGYKGQTSLVPCGANLPGAKSLFCNKFVAKTMNDWGERASFVKVAGKMRQPPLIKTQKQLKAEIKLLEALSEIGMAVRTFKKESERIDIHPIDRHYMNMQCEISVLPDDDPQMRQPPLIKTQKQLKAEIKLLEALSEIGMAVRTFKKESERIDIHPIDRHYMNMQCEISVLPDDDPQYKLVADYLEWTHAPTHNMYKVHIRTLYAICRNGEKERFMSHLGNRLVLSMFRLYHCITVFFIDRCNLNLEDIVKNEK</sequence>
<dbReference type="AlphaFoldDB" id="A0A3P7QQ76"/>
<dbReference type="GO" id="GO:0070212">
    <property type="term" value="P:protein poly-ADP-ribosylation"/>
    <property type="evidence" value="ECO:0007669"/>
    <property type="project" value="TreeGrafter"/>
</dbReference>